<sequence>MSHILVERGWALFQWAYRTNGNIVSDFLRTSSWRTAFLIVFALWLPFSIVRTTVTDFWYGLNFNEPWTSSDYPPLCSDKTSGLLPWMASGYPAFRSPDSNIRLLHIHPSRDIWGIETTLESQSFLERPQYRTLSYTWGSTEKTKPITVNGKRMDVGENLWNALFYIRDLEKSQTVWIDAISINQGDNEEKSIQVPLMSFIYSRAQEVIVWLGDHTGPRWIEQARFSQWHGDWAISRATDEWAVTKYWLYLLTQEEYWKRCWIVQEIAMASRIRVVSGYSALPWSEFIRLMKLYKKKVPLDSASIDPVLKLDDLREAKYSDGDVYALDKLLDQFGDCFSSLKLDRIFAFVGMASDCLENCLIVDYSKSLLSIYQELLAFWNTRCLRTADEAVETTWLAGLVRSILSKKEISITKHVVPPNPGENADSFSYFLCGESRKDYCNLVPKLQSVISWIDLIKSLSLRTFSYLFQIQSATKSIWLLPSSPESSKLWAAKTPAEVEGNQILVRSSGVVAGVVCDLGPTYREFIEQPYVPRRWAAKLGNIWGLACNDTSMRSAKSINERLTMLLGSASDHRIRNFMSLNTDSPYSFYSSRLFIAFGPHREVILGLTPWETNPGDLLVQYWKTNSVVITRPQGIGQVPILVGRAGIVKDGSVMDWDTPSDRARFQPSTAWAFDHFLPIWKLTQLSFDTASYSGRNIWLDEHEWNHPKHTWTSHDFEMNEIEMFAGGNSYENQWDIEGAQRLEGRGDLDAESCLKKPCQVYSSMDRQGIAVPV</sequence>
<dbReference type="Pfam" id="PF06985">
    <property type="entry name" value="HET"/>
    <property type="match status" value="1"/>
</dbReference>
<dbReference type="Proteomes" id="UP000799302">
    <property type="component" value="Unassembled WGS sequence"/>
</dbReference>
<evidence type="ECO:0000259" key="1">
    <source>
        <dbReference type="Pfam" id="PF06985"/>
    </source>
</evidence>
<dbReference type="OrthoDB" id="2157530at2759"/>
<dbReference type="EMBL" id="MU004234">
    <property type="protein sequence ID" value="KAF2670184.1"/>
    <property type="molecule type" value="Genomic_DNA"/>
</dbReference>
<proteinExistence type="predicted"/>
<dbReference type="InterPro" id="IPR052895">
    <property type="entry name" value="HetReg/Transcr_Mod"/>
</dbReference>
<protein>
    <recommendedName>
        <fullName evidence="1">Heterokaryon incompatibility domain-containing protein</fullName>
    </recommendedName>
</protein>
<accession>A0A6A6UH24</accession>
<reference evidence="2" key="1">
    <citation type="journal article" date="2020" name="Stud. Mycol.">
        <title>101 Dothideomycetes genomes: a test case for predicting lifestyles and emergence of pathogens.</title>
        <authorList>
            <person name="Haridas S."/>
            <person name="Albert R."/>
            <person name="Binder M."/>
            <person name="Bloem J."/>
            <person name="Labutti K."/>
            <person name="Salamov A."/>
            <person name="Andreopoulos B."/>
            <person name="Baker S."/>
            <person name="Barry K."/>
            <person name="Bills G."/>
            <person name="Bluhm B."/>
            <person name="Cannon C."/>
            <person name="Castanera R."/>
            <person name="Culley D."/>
            <person name="Daum C."/>
            <person name="Ezra D."/>
            <person name="Gonzalez J."/>
            <person name="Henrissat B."/>
            <person name="Kuo A."/>
            <person name="Liang C."/>
            <person name="Lipzen A."/>
            <person name="Lutzoni F."/>
            <person name="Magnuson J."/>
            <person name="Mondo S."/>
            <person name="Nolan M."/>
            <person name="Ohm R."/>
            <person name="Pangilinan J."/>
            <person name="Park H.-J."/>
            <person name="Ramirez L."/>
            <person name="Alfaro M."/>
            <person name="Sun H."/>
            <person name="Tritt A."/>
            <person name="Yoshinaga Y."/>
            <person name="Zwiers L.-H."/>
            <person name="Turgeon B."/>
            <person name="Goodwin S."/>
            <person name="Spatafora J."/>
            <person name="Crous P."/>
            <person name="Grigoriev I."/>
        </authorList>
    </citation>
    <scope>NUCLEOTIDE SEQUENCE</scope>
    <source>
        <strain evidence="2">CBS 115976</strain>
    </source>
</reference>
<keyword evidence="3" id="KW-1185">Reference proteome</keyword>
<feature type="domain" description="Heterokaryon incompatibility" evidence="1">
    <location>
        <begin position="130"/>
        <end position="265"/>
    </location>
</feature>
<organism evidence="2 3">
    <name type="scientific">Microthyrium microscopicum</name>
    <dbReference type="NCBI Taxonomy" id="703497"/>
    <lineage>
        <taxon>Eukaryota</taxon>
        <taxon>Fungi</taxon>
        <taxon>Dikarya</taxon>
        <taxon>Ascomycota</taxon>
        <taxon>Pezizomycotina</taxon>
        <taxon>Dothideomycetes</taxon>
        <taxon>Dothideomycetes incertae sedis</taxon>
        <taxon>Microthyriales</taxon>
        <taxon>Microthyriaceae</taxon>
        <taxon>Microthyrium</taxon>
    </lineage>
</organism>
<dbReference type="PANTHER" id="PTHR24148">
    <property type="entry name" value="ANKYRIN REPEAT DOMAIN-CONTAINING PROTEIN 39 HOMOLOG-RELATED"/>
    <property type="match status" value="1"/>
</dbReference>
<dbReference type="InterPro" id="IPR010730">
    <property type="entry name" value="HET"/>
</dbReference>
<gene>
    <name evidence="2" type="ORF">BT63DRAFT_412934</name>
</gene>
<evidence type="ECO:0000313" key="3">
    <source>
        <dbReference type="Proteomes" id="UP000799302"/>
    </source>
</evidence>
<dbReference type="PANTHER" id="PTHR24148:SF64">
    <property type="entry name" value="HETEROKARYON INCOMPATIBILITY DOMAIN-CONTAINING PROTEIN"/>
    <property type="match status" value="1"/>
</dbReference>
<evidence type="ECO:0000313" key="2">
    <source>
        <dbReference type="EMBL" id="KAF2670184.1"/>
    </source>
</evidence>
<name>A0A6A6UH24_9PEZI</name>
<dbReference type="AlphaFoldDB" id="A0A6A6UH24"/>